<dbReference type="PROSITE" id="PS50914">
    <property type="entry name" value="BON"/>
    <property type="match status" value="1"/>
</dbReference>
<protein>
    <recommendedName>
        <fullName evidence="2">BON domain-containing protein</fullName>
    </recommendedName>
</protein>
<sequence length="121" mass="13048">MIRKTVYGLAPVFFFLLFTASSPAYAADGAGALSTPVSVEDLNPILSKSVKYELSRVDGLNTPDIRVASNEGTVTLMGRVGSNELRAEAERIARDVPGVRRVINNLWVHDSLRDTALPFGG</sequence>
<evidence type="ECO:0000313" key="3">
    <source>
        <dbReference type="EMBL" id="SBV92558.1"/>
    </source>
</evidence>
<dbReference type="Gene3D" id="3.30.1340.30">
    <property type="match status" value="1"/>
</dbReference>
<dbReference type="InterPro" id="IPR007055">
    <property type="entry name" value="BON_dom"/>
</dbReference>
<organism evidence="3">
    <name type="scientific">uncultured delta proteobacterium</name>
    <dbReference type="NCBI Taxonomy" id="34034"/>
    <lineage>
        <taxon>Bacteria</taxon>
        <taxon>Deltaproteobacteria</taxon>
        <taxon>environmental samples</taxon>
    </lineage>
</organism>
<dbReference type="InterPro" id="IPR051686">
    <property type="entry name" value="Lipoprotein_DolP"/>
</dbReference>
<dbReference type="PANTHER" id="PTHR34606:SF15">
    <property type="entry name" value="BON DOMAIN-CONTAINING PROTEIN"/>
    <property type="match status" value="1"/>
</dbReference>
<feature type="signal peptide" evidence="1">
    <location>
        <begin position="1"/>
        <end position="26"/>
    </location>
</feature>
<accession>A0A212IZB4</accession>
<evidence type="ECO:0000259" key="2">
    <source>
        <dbReference type="PROSITE" id="PS50914"/>
    </source>
</evidence>
<dbReference type="AlphaFoldDB" id="A0A212IZB4"/>
<dbReference type="SMART" id="SM00749">
    <property type="entry name" value="BON"/>
    <property type="match status" value="1"/>
</dbReference>
<gene>
    <name evidence="3" type="ORF">KL86DPRO_10382</name>
</gene>
<evidence type="ECO:0000256" key="1">
    <source>
        <dbReference type="SAM" id="SignalP"/>
    </source>
</evidence>
<reference evidence="3" key="1">
    <citation type="submission" date="2016-04" db="EMBL/GenBank/DDBJ databases">
        <authorList>
            <person name="Evans L.H."/>
            <person name="Alamgir A."/>
            <person name="Owens N."/>
            <person name="Weber N.D."/>
            <person name="Virtaneva K."/>
            <person name="Barbian K."/>
            <person name="Babar A."/>
            <person name="Rosenke K."/>
        </authorList>
    </citation>
    <scope>NUCLEOTIDE SEQUENCE</scope>
    <source>
        <strain evidence="3">86</strain>
    </source>
</reference>
<dbReference type="EMBL" id="FLUQ01000001">
    <property type="protein sequence ID" value="SBV92558.1"/>
    <property type="molecule type" value="Genomic_DNA"/>
</dbReference>
<feature type="chain" id="PRO_5012239525" description="BON domain-containing protein" evidence="1">
    <location>
        <begin position="27"/>
        <end position="121"/>
    </location>
</feature>
<proteinExistence type="predicted"/>
<dbReference type="Pfam" id="PF04972">
    <property type="entry name" value="BON"/>
    <property type="match status" value="1"/>
</dbReference>
<dbReference type="PANTHER" id="PTHR34606">
    <property type="entry name" value="BON DOMAIN-CONTAINING PROTEIN"/>
    <property type="match status" value="1"/>
</dbReference>
<keyword evidence="1" id="KW-0732">Signal</keyword>
<name>A0A212IZB4_9DELT</name>
<feature type="domain" description="BON" evidence="2">
    <location>
        <begin position="42"/>
        <end position="110"/>
    </location>
</feature>
<dbReference type="InterPro" id="IPR014004">
    <property type="entry name" value="Transpt-assoc_nodulatn_dom_bac"/>
</dbReference>